<dbReference type="InterPro" id="IPR036278">
    <property type="entry name" value="Sialidase_sf"/>
</dbReference>
<evidence type="ECO:0000313" key="2">
    <source>
        <dbReference type="EMBL" id="MDL2342554.1"/>
    </source>
</evidence>
<dbReference type="RefSeq" id="WP_285520594.1">
    <property type="nucleotide sequence ID" value="NZ_JASNGB010000001.1"/>
</dbReference>
<dbReference type="InterPro" id="IPR013783">
    <property type="entry name" value="Ig-like_fold"/>
</dbReference>
<accession>A0ABT7JBX3</accession>
<protein>
    <recommendedName>
        <fullName evidence="1">CRIB domain-containing protein</fullName>
    </recommendedName>
</protein>
<reference evidence="2 3" key="1">
    <citation type="submission" date="2023-05" db="EMBL/GenBank/DDBJ databases">
        <authorList>
            <person name="Gao F."/>
        </authorList>
    </citation>
    <scope>NUCLEOTIDE SEQUENCE [LARGE SCALE GENOMIC DNA]</scope>
    <source>
        <strain evidence="2 3">MIMF12</strain>
    </source>
</reference>
<name>A0ABT7JBX3_9DEIO</name>
<gene>
    <name evidence="2" type="ORF">QOL99_00125</name>
</gene>
<dbReference type="PROSITE" id="PS50108">
    <property type="entry name" value="CRIB"/>
    <property type="match status" value="1"/>
</dbReference>
<proteinExistence type="predicted"/>
<evidence type="ECO:0000313" key="3">
    <source>
        <dbReference type="Proteomes" id="UP001302059"/>
    </source>
</evidence>
<feature type="domain" description="CRIB" evidence="1">
    <location>
        <begin position="230"/>
        <end position="243"/>
    </location>
</feature>
<dbReference type="EMBL" id="JASNGB010000001">
    <property type="protein sequence ID" value="MDL2342554.1"/>
    <property type="molecule type" value="Genomic_DNA"/>
</dbReference>
<keyword evidence="3" id="KW-1185">Reference proteome</keyword>
<dbReference type="InterPro" id="IPR000095">
    <property type="entry name" value="CRIB_dom"/>
</dbReference>
<sequence>MALNIPPGTKLKDRVMPTVPAKEDIPEYLDRARESNLNDQEVRHTNVIGSIITDRATWTTYRVDGQPPYGTPGTLDNYTLTPWPDGAEIAALEARIVALEALLLAGPPQAGVDAISTGRRASDGVVREYRFAPVTLTSGMTLTGVALTVTTAHPAQFMEVSVYNAAGQRVTTTERREIVTAGAVTLALRPVAVAGGEYYAMIASTSPTAQFGLTGNLEGLALPLLESGVLTSPTNFTHTIDVGTMPADSIQEYYLAAVNGAGQETTWVQREVTWGTPYQVQLSWDAVAGATGYRIYKHSAALNGFGLWGTTEAGTTTILDDGTVAPLAPAVPIGYQNGTAGRGVPLSPESVDLSRAALGKAPPALTLYGKRTPKMTVPVKHEQIGQGFKEVWVYGEDPVSQQPYGWRTNAGRICRSTDSGITWENLMLLPPPVANQVTSPSDMLVHAGRLYVLMANFDLWRTSDLTANATWQNISCPVGDALRHPNAVARPLALAIFGNRVYLGEYSHMPNELTRAGGRQGSKCRVLSLNLDTMVWKVSGEFDARHAHSGKVMGTAALWWTFGDAGYGPDVGVSYLPVEGLRPDGQRDAWVRDTLYGLEGETGHSDHYPIAIGAILPEDVTSGGVRVPAGLYMESDRVGIHVLMVGWAGITGQFSIDALVFPDVLRPGETVAGLVMDARRNLYYLTQENDKNRWYVCPPPYTQTIPFYEHVDNRMYIGRAVVSGNAVLVHGHRVEFARFEGQ</sequence>
<organism evidence="2 3">
    <name type="scientific">Deinococcus rhizophilus</name>
    <dbReference type="NCBI Taxonomy" id="3049544"/>
    <lineage>
        <taxon>Bacteria</taxon>
        <taxon>Thermotogati</taxon>
        <taxon>Deinococcota</taxon>
        <taxon>Deinococci</taxon>
        <taxon>Deinococcales</taxon>
        <taxon>Deinococcaceae</taxon>
        <taxon>Deinococcus</taxon>
    </lineage>
</organism>
<dbReference type="Gene3D" id="2.60.40.10">
    <property type="entry name" value="Immunoglobulins"/>
    <property type="match status" value="1"/>
</dbReference>
<dbReference type="Proteomes" id="UP001302059">
    <property type="component" value="Unassembled WGS sequence"/>
</dbReference>
<evidence type="ECO:0000259" key="1">
    <source>
        <dbReference type="PROSITE" id="PS50108"/>
    </source>
</evidence>
<dbReference type="SUPFAM" id="SSF50939">
    <property type="entry name" value="Sialidases"/>
    <property type="match status" value="1"/>
</dbReference>
<comment type="caution">
    <text evidence="2">The sequence shown here is derived from an EMBL/GenBank/DDBJ whole genome shotgun (WGS) entry which is preliminary data.</text>
</comment>